<accession>A0ABU5XKC2</accession>
<keyword evidence="2" id="KW-1185">Reference proteome</keyword>
<evidence type="ECO:0000313" key="1">
    <source>
        <dbReference type="EMBL" id="MEB3022731.1"/>
    </source>
</evidence>
<gene>
    <name evidence="1" type="ORF">K6T79_16925</name>
</gene>
<dbReference type="RefSeq" id="WP_225404346.1">
    <property type="nucleotide sequence ID" value="NZ_JAYJJR010000011.1"/>
</dbReference>
<reference evidence="1 2" key="1">
    <citation type="submission" date="2023-12" db="EMBL/GenBank/DDBJ databases">
        <title>Description of new species of Mycobacterium terrae complex isolated from sewage at the Sao Paulo Zoological Park Foundation in Brazil.</title>
        <authorList>
            <person name="Romagnoli C.L."/>
            <person name="Conceicao E.C."/>
            <person name="Machado E."/>
            <person name="Barreto L.B.P.F."/>
            <person name="Sharma A."/>
            <person name="Silva N.M."/>
            <person name="Marques L.E."/>
            <person name="Juliana M.A."/>
            <person name="Lourenco M.C.S."/>
            <person name="Digiampietri L.A."/>
            <person name="Suffys P.N."/>
            <person name="Viana-Niero C."/>
        </authorList>
    </citation>
    <scope>NUCLEOTIDE SEQUENCE [LARGE SCALE GENOMIC DNA]</scope>
    <source>
        <strain evidence="1 2">MYC098</strain>
    </source>
</reference>
<name>A0ABU5XKC2_9MYCO</name>
<protein>
    <submittedName>
        <fullName evidence="1">Uncharacterized protein</fullName>
    </submittedName>
</protein>
<comment type="caution">
    <text evidence="1">The sequence shown here is derived from an EMBL/GenBank/DDBJ whole genome shotgun (WGS) entry which is preliminary data.</text>
</comment>
<evidence type="ECO:0000313" key="2">
    <source>
        <dbReference type="Proteomes" id="UP001299596"/>
    </source>
</evidence>
<sequence>MWEIGALLLLLAILAMFIAPRFFRPGPGGGAQEGTLLVTGVSPRPDAEGAQFVTITGVLNGPTLDEHEVYQRFAVDVSKWPSIGDLMPVVYSPRNPDNWNLVAQPPAEPPPPPRE</sequence>
<organism evidence="1 2">
    <name type="scientific">[Mycobacterium] crassicus</name>
    <dbReference type="NCBI Taxonomy" id="2872309"/>
    <lineage>
        <taxon>Bacteria</taxon>
        <taxon>Bacillati</taxon>
        <taxon>Actinomycetota</taxon>
        <taxon>Actinomycetes</taxon>
        <taxon>Mycobacteriales</taxon>
        <taxon>Mycobacteriaceae</taxon>
        <taxon>Mycolicibacter</taxon>
    </lineage>
</organism>
<proteinExistence type="predicted"/>
<dbReference type="EMBL" id="JAYJJR010000011">
    <property type="protein sequence ID" value="MEB3022731.1"/>
    <property type="molecule type" value="Genomic_DNA"/>
</dbReference>
<dbReference type="Proteomes" id="UP001299596">
    <property type="component" value="Unassembled WGS sequence"/>
</dbReference>